<dbReference type="Proteomes" id="UP000800235">
    <property type="component" value="Unassembled WGS sequence"/>
</dbReference>
<protein>
    <submittedName>
        <fullName evidence="1">Uncharacterized protein</fullName>
    </submittedName>
</protein>
<gene>
    <name evidence="1" type="ORF">EJ08DRAFT_654353</name>
</gene>
<dbReference type="AlphaFoldDB" id="A0A9P4NEY2"/>
<keyword evidence="2" id="KW-1185">Reference proteome</keyword>
<sequence length="185" mass="21946">MLKSIIDKPICNHIPTYFPHLQTIQHLELIFMPFNHTVTEYNIQHFIKHILAKITNLRTLTLTFRGLFITRPSGWRYCCEPGVNQDEKWADAHLLSALSALEKIPRCYVVQPWRVYSARCRSYVEEERRRESPRLRKWEVEYGLWEQSVGFLEAVAKFNMSRGQSVLEVLDHSSFELEGTWFARF</sequence>
<proteinExistence type="predicted"/>
<organism evidence="1 2">
    <name type="scientific">Tothia fuscella</name>
    <dbReference type="NCBI Taxonomy" id="1048955"/>
    <lineage>
        <taxon>Eukaryota</taxon>
        <taxon>Fungi</taxon>
        <taxon>Dikarya</taxon>
        <taxon>Ascomycota</taxon>
        <taxon>Pezizomycotina</taxon>
        <taxon>Dothideomycetes</taxon>
        <taxon>Pleosporomycetidae</taxon>
        <taxon>Venturiales</taxon>
        <taxon>Cylindrosympodiaceae</taxon>
        <taxon>Tothia</taxon>
    </lineage>
</organism>
<evidence type="ECO:0000313" key="2">
    <source>
        <dbReference type="Proteomes" id="UP000800235"/>
    </source>
</evidence>
<evidence type="ECO:0000313" key="1">
    <source>
        <dbReference type="EMBL" id="KAF2418263.1"/>
    </source>
</evidence>
<comment type="caution">
    <text evidence="1">The sequence shown here is derived from an EMBL/GenBank/DDBJ whole genome shotgun (WGS) entry which is preliminary data.</text>
</comment>
<reference evidence="1" key="1">
    <citation type="journal article" date="2020" name="Stud. Mycol.">
        <title>101 Dothideomycetes genomes: a test case for predicting lifestyles and emergence of pathogens.</title>
        <authorList>
            <person name="Haridas S."/>
            <person name="Albert R."/>
            <person name="Binder M."/>
            <person name="Bloem J."/>
            <person name="Labutti K."/>
            <person name="Salamov A."/>
            <person name="Andreopoulos B."/>
            <person name="Baker S."/>
            <person name="Barry K."/>
            <person name="Bills G."/>
            <person name="Bluhm B."/>
            <person name="Cannon C."/>
            <person name="Castanera R."/>
            <person name="Culley D."/>
            <person name="Daum C."/>
            <person name="Ezra D."/>
            <person name="Gonzalez J."/>
            <person name="Henrissat B."/>
            <person name="Kuo A."/>
            <person name="Liang C."/>
            <person name="Lipzen A."/>
            <person name="Lutzoni F."/>
            <person name="Magnuson J."/>
            <person name="Mondo S."/>
            <person name="Nolan M."/>
            <person name="Ohm R."/>
            <person name="Pangilinan J."/>
            <person name="Park H.-J."/>
            <person name="Ramirez L."/>
            <person name="Alfaro M."/>
            <person name="Sun H."/>
            <person name="Tritt A."/>
            <person name="Yoshinaga Y."/>
            <person name="Zwiers L.-H."/>
            <person name="Turgeon B."/>
            <person name="Goodwin S."/>
            <person name="Spatafora J."/>
            <person name="Crous P."/>
            <person name="Grigoriev I."/>
        </authorList>
    </citation>
    <scope>NUCLEOTIDE SEQUENCE</scope>
    <source>
        <strain evidence="1">CBS 130266</strain>
    </source>
</reference>
<accession>A0A9P4NEY2</accession>
<dbReference type="EMBL" id="MU007130">
    <property type="protein sequence ID" value="KAF2418263.1"/>
    <property type="molecule type" value="Genomic_DNA"/>
</dbReference>
<name>A0A9P4NEY2_9PEZI</name>